<dbReference type="PROSITE" id="PS51462">
    <property type="entry name" value="NUDIX"/>
    <property type="match status" value="1"/>
</dbReference>
<accession>A0A101U2J7</accession>
<organism evidence="3 4">
    <name type="scientific">Streptomyces caeruleatus</name>
    <dbReference type="NCBI Taxonomy" id="661399"/>
    <lineage>
        <taxon>Bacteria</taxon>
        <taxon>Bacillati</taxon>
        <taxon>Actinomycetota</taxon>
        <taxon>Actinomycetes</taxon>
        <taxon>Kitasatosporales</taxon>
        <taxon>Streptomycetaceae</taxon>
        <taxon>Streptomyces</taxon>
    </lineage>
</organism>
<dbReference type="GO" id="GO:0016787">
    <property type="term" value="F:hydrolase activity"/>
    <property type="evidence" value="ECO:0007669"/>
    <property type="project" value="UniProtKB-KW"/>
</dbReference>
<evidence type="ECO:0000256" key="1">
    <source>
        <dbReference type="ARBA" id="ARBA00022801"/>
    </source>
</evidence>
<keyword evidence="4" id="KW-1185">Reference proteome</keyword>
<dbReference type="AlphaFoldDB" id="A0A101U2J7"/>
<name>A0A101U2J7_9ACTN</name>
<proteinExistence type="predicted"/>
<evidence type="ECO:0000313" key="4">
    <source>
        <dbReference type="Proteomes" id="UP000053429"/>
    </source>
</evidence>
<dbReference type="InterPro" id="IPR015797">
    <property type="entry name" value="NUDIX_hydrolase-like_dom_sf"/>
</dbReference>
<sequence>MEQVDTDDRVLRIVRRDDAVREGWLHRVAGVVCRDAQGRVLVNRRSADVPWFAGKYAPLIAGAVRPGESYAHAASRELREELGVRASVRHLFKFICSGAVGPYWFGIHEAVLTDAVVPDSREIAWSGWLTLAEFRSAATHWPLVPDAGDAFERYLTRGE</sequence>
<keyword evidence="1 3" id="KW-0378">Hydrolase</keyword>
<dbReference type="OrthoDB" id="67499at2"/>
<dbReference type="InterPro" id="IPR000086">
    <property type="entry name" value="NUDIX_hydrolase_dom"/>
</dbReference>
<dbReference type="Proteomes" id="UP000053429">
    <property type="component" value="Unassembled WGS sequence"/>
</dbReference>
<reference evidence="3 4" key="1">
    <citation type="submission" date="2015-10" db="EMBL/GenBank/DDBJ databases">
        <title>Draft genome sequence of Streptomyces caeruleatus NRRL B-24802, type strain for the species Streptomyces caeruleatus.</title>
        <authorList>
            <person name="Ruckert C."/>
            <person name="Winkler A."/>
            <person name="Kalinowski J."/>
            <person name="Kampfer P."/>
            <person name="Glaeser S."/>
        </authorList>
    </citation>
    <scope>NUCLEOTIDE SEQUENCE [LARGE SCALE GENOMIC DNA]</scope>
    <source>
        <strain evidence="3 4">NRRL B-24802</strain>
    </source>
</reference>
<dbReference type="EMBL" id="LMWY01000023">
    <property type="protein sequence ID" value="KUO02924.1"/>
    <property type="molecule type" value="Genomic_DNA"/>
</dbReference>
<evidence type="ECO:0000259" key="2">
    <source>
        <dbReference type="PROSITE" id="PS51462"/>
    </source>
</evidence>
<gene>
    <name evidence="3" type="ORF">AQJ67_19400</name>
</gene>
<comment type="caution">
    <text evidence="3">The sequence shown here is derived from an EMBL/GenBank/DDBJ whole genome shotgun (WGS) entry which is preliminary data.</text>
</comment>
<dbReference type="STRING" id="661399.AQJ67_19400"/>
<dbReference type="Pfam" id="PF00293">
    <property type="entry name" value="NUDIX"/>
    <property type="match status" value="1"/>
</dbReference>
<feature type="domain" description="Nudix hydrolase" evidence="2">
    <location>
        <begin position="24"/>
        <end position="149"/>
    </location>
</feature>
<dbReference type="SUPFAM" id="SSF55811">
    <property type="entry name" value="Nudix"/>
    <property type="match status" value="1"/>
</dbReference>
<evidence type="ECO:0000313" key="3">
    <source>
        <dbReference type="EMBL" id="KUO02924.1"/>
    </source>
</evidence>
<dbReference type="PROSITE" id="PS00893">
    <property type="entry name" value="NUDIX_BOX"/>
    <property type="match status" value="1"/>
</dbReference>
<dbReference type="Gene3D" id="3.90.79.10">
    <property type="entry name" value="Nucleoside Triphosphate Pyrophosphohydrolase"/>
    <property type="match status" value="1"/>
</dbReference>
<dbReference type="InterPro" id="IPR020084">
    <property type="entry name" value="NUDIX_hydrolase_CS"/>
</dbReference>
<protein>
    <submittedName>
        <fullName evidence="3">NTP pyrophosphohydrolase</fullName>
    </submittedName>
</protein>